<keyword evidence="6" id="KW-1185">Reference proteome</keyword>
<dbReference type="Pfam" id="PF19290">
    <property type="entry name" value="PmbA_TldD_2nd"/>
    <property type="match status" value="1"/>
</dbReference>
<dbReference type="RefSeq" id="WP_085818541.1">
    <property type="nucleotide sequence ID" value="NZ_FWFU01000004.1"/>
</dbReference>
<dbReference type="InterPro" id="IPR002510">
    <property type="entry name" value="Metalloprtase-TldD/E_N"/>
</dbReference>
<feature type="domain" description="Metalloprotease TldD/E central" evidence="4">
    <location>
        <begin position="119"/>
        <end position="224"/>
    </location>
</feature>
<evidence type="ECO:0000256" key="1">
    <source>
        <dbReference type="ARBA" id="ARBA00005836"/>
    </source>
</evidence>
<dbReference type="AlphaFoldDB" id="A0A1X6ZLL7"/>
<dbReference type="SUPFAM" id="SSF111283">
    <property type="entry name" value="Putative modulator of DNA gyrase, PmbA/TldD"/>
    <property type="match status" value="1"/>
</dbReference>
<dbReference type="InterPro" id="IPR045570">
    <property type="entry name" value="Metalloprtase-TldD/E_cen_dom"/>
</dbReference>
<protein>
    <submittedName>
        <fullName evidence="5">Peptidase PmbA</fullName>
    </submittedName>
</protein>
<reference evidence="5 6" key="1">
    <citation type="submission" date="2017-03" db="EMBL/GenBank/DDBJ databases">
        <authorList>
            <person name="Afonso C.L."/>
            <person name="Miller P.J."/>
            <person name="Scott M.A."/>
            <person name="Spackman E."/>
            <person name="Goraichik I."/>
            <person name="Dimitrov K.M."/>
            <person name="Suarez D.L."/>
            <person name="Swayne D.E."/>
        </authorList>
    </citation>
    <scope>NUCLEOTIDE SEQUENCE [LARGE SCALE GENOMIC DNA]</scope>
    <source>
        <strain evidence="5 6">CECT 8110</strain>
    </source>
</reference>
<dbReference type="Gene3D" id="3.30.2290.10">
    <property type="entry name" value="PmbA/TldD superfamily"/>
    <property type="match status" value="1"/>
</dbReference>
<dbReference type="PANTHER" id="PTHR43421">
    <property type="entry name" value="METALLOPROTEASE PMBA"/>
    <property type="match status" value="1"/>
</dbReference>
<comment type="similarity">
    <text evidence="1">Belongs to the peptidase U62 family.</text>
</comment>
<name>A0A1X6ZLL7_9RHOB</name>
<evidence type="ECO:0000313" key="5">
    <source>
        <dbReference type="EMBL" id="SLN54965.1"/>
    </source>
</evidence>
<evidence type="ECO:0000259" key="3">
    <source>
        <dbReference type="Pfam" id="PF19289"/>
    </source>
</evidence>
<accession>A0A1X6ZLL7</accession>
<dbReference type="Pfam" id="PF19289">
    <property type="entry name" value="PmbA_TldD_3rd"/>
    <property type="match status" value="1"/>
</dbReference>
<evidence type="ECO:0000259" key="2">
    <source>
        <dbReference type="Pfam" id="PF01523"/>
    </source>
</evidence>
<gene>
    <name evidence="5" type="ORF">ROH8110_02976</name>
</gene>
<dbReference type="GO" id="GO:0005829">
    <property type="term" value="C:cytosol"/>
    <property type="evidence" value="ECO:0007669"/>
    <property type="project" value="TreeGrafter"/>
</dbReference>
<dbReference type="EMBL" id="FWFU01000004">
    <property type="protein sequence ID" value="SLN54965.1"/>
    <property type="molecule type" value="Genomic_DNA"/>
</dbReference>
<dbReference type="OrthoDB" id="9803618at2"/>
<dbReference type="PANTHER" id="PTHR43421:SF1">
    <property type="entry name" value="METALLOPROTEASE PMBA"/>
    <property type="match status" value="1"/>
</dbReference>
<dbReference type="InterPro" id="IPR036059">
    <property type="entry name" value="TldD/PmbA_sf"/>
</dbReference>
<proteinExistence type="inferred from homology"/>
<feature type="domain" description="Metalloprotease TldD/E C-terminal" evidence="3">
    <location>
        <begin position="231"/>
        <end position="447"/>
    </location>
</feature>
<evidence type="ECO:0000313" key="6">
    <source>
        <dbReference type="Proteomes" id="UP000193207"/>
    </source>
</evidence>
<dbReference type="Pfam" id="PF01523">
    <property type="entry name" value="PmbA_TldD_1st"/>
    <property type="match status" value="1"/>
</dbReference>
<dbReference type="Proteomes" id="UP000193207">
    <property type="component" value="Unassembled WGS sequence"/>
</dbReference>
<dbReference type="GO" id="GO:0006508">
    <property type="term" value="P:proteolysis"/>
    <property type="evidence" value="ECO:0007669"/>
    <property type="project" value="InterPro"/>
</dbReference>
<feature type="domain" description="Metalloprotease TldD/E N-terminal" evidence="2">
    <location>
        <begin position="30"/>
        <end position="88"/>
    </location>
</feature>
<dbReference type="InterPro" id="IPR047657">
    <property type="entry name" value="PmbA"/>
</dbReference>
<dbReference type="GO" id="GO:0008237">
    <property type="term" value="F:metallopeptidase activity"/>
    <property type="evidence" value="ECO:0007669"/>
    <property type="project" value="InterPro"/>
</dbReference>
<dbReference type="InterPro" id="IPR045569">
    <property type="entry name" value="Metalloprtase-TldD/E_C"/>
</dbReference>
<evidence type="ECO:0000259" key="4">
    <source>
        <dbReference type="Pfam" id="PF19290"/>
    </source>
</evidence>
<sequence>MTQALHQITDALLDAARKAGADAGDAMAMNGRSVTIDMRGGTLEQAERAEGLDIGLRVLIGQRQACVSASDARPEVLTALAERAVAMAREAPEDPWIGLADPEQLSGTRDADALELTDPAPEPSPDELQEDARAAEAAALAVEGVTQVQSASAGYSWRAVHMAATNGFSGGYARSDRGISCVAIAGEGSGMERDYDGDSRIFHDDLRSADDIGRRAGERAVAALNPRRPRTGAYPVLFDERISSSLIGHLLMAANGAAIARGSSWLLNRLGEEVLPTSLSLIEDPLRPRVMGSRPFDGEGLPTRRRAIVENGVLAGWTLDLANARKLGMAPTGNARRSASSPPSPTTWNVALTQGEQSREDLIAQMGTGLLVTSMIGSTVNPNTGDYSRGASGFWVENGEIVCPVNECTIAGNLPEMLRRITPANDARPWLSRVVPSLLVEGLTIAGE</sequence>
<dbReference type="InterPro" id="IPR035068">
    <property type="entry name" value="TldD/PmbA_N"/>
</dbReference>
<organism evidence="5 6">
    <name type="scientific">Roseovarius halotolerans</name>
    <dbReference type="NCBI Taxonomy" id="505353"/>
    <lineage>
        <taxon>Bacteria</taxon>
        <taxon>Pseudomonadati</taxon>
        <taxon>Pseudomonadota</taxon>
        <taxon>Alphaproteobacteria</taxon>
        <taxon>Rhodobacterales</taxon>
        <taxon>Roseobacteraceae</taxon>
        <taxon>Roseovarius</taxon>
    </lineage>
</organism>